<reference evidence="1 2" key="1">
    <citation type="submission" date="2020-02" db="EMBL/GenBank/DDBJ databases">
        <authorList>
            <person name="Gao J."/>
            <person name="Sun J."/>
        </authorList>
    </citation>
    <scope>NUCLEOTIDE SEQUENCE [LARGE SCALE GENOMIC DNA]</scope>
    <source>
        <strain evidence="1 2">7124</strain>
    </source>
</reference>
<comment type="caution">
    <text evidence="1">The sequence shown here is derived from an EMBL/GenBank/DDBJ whole genome shotgun (WGS) entry which is preliminary data.</text>
</comment>
<sequence length="50" mass="5807">MENQDRELVKQICICCAEKDKKSNKGHIFPQWLLKKTNFFPNPIKGTTGK</sequence>
<dbReference type="Proteomes" id="UP000480151">
    <property type="component" value="Unassembled WGS sequence"/>
</dbReference>
<protein>
    <submittedName>
        <fullName evidence="1">Uncharacterized protein</fullName>
    </submittedName>
</protein>
<evidence type="ECO:0000313" key="1">
    <source>
        <dbReference type="EMBL" id="NGM84788.1"/>
    </source>
</evidence>
<name>A0A6M1PQE1_9BACL</name>
<dbReference type="RefSeq" id="WP_165102152.1">
    <property type="nucleotide sequence ID" value="NZ_JAAKGU010000011.1"/>
</dbReference>
<accession>A0A6M1PQE1</accession>
<proteinExistence type="predicted"/>
<dbReference type="EMBL" id="JAAKGU010000011">
    <property type="protein sequence ID" value="NGM84788.1"/>
    <property type="molecule type" value="Genomic_DNA"/>
</dbReference>
<evidence type="ECO:0000313" key="2">
    <source>
        <dbReference type="Proteomes" id="UP000480151"/>
    </source>
</evidence>
<dbReference type="AlphaFoldDB" id="A0A6M1PQE1"/>
<gene>
    <name evidence="1" type="ORF">G5B47_20505</name>
</gene>
<keyword evidence="2" id="KW-1185">Reference proteome</keyword>
<organism evidence="1 2">
    <name type="scientific">Paenibacillus apii</name>
    <dbReference type="NCBI Taxonomy" id="1850370"/>
    <lineage>
        <taxon>Bacteria</taxon>
        <taxon>Bacillati</taxon>
        <taxon>Bacillota</taxon>
        <taxon>Bacilli</taxon>
        <taxon>Bacillales</taxon>
        <taxon>Paenibacillaceae</taxon>
        <taxon>Paenibacillus</taxon>
    </lineage>
</organism>